<dbReference type="Gene3D" id="3.40.50.720">
    <property type="entry name" value="NAD(P)-binding Rossmann-like Domain"/>
    <property type="match status" value="1"/>
</dbReference>
<dbReference type="Proteomes" id="UP000248340">
    <property type="component" value="Unassembled WGS sequence"/>
</dbReference>
<dbReference type="VEuPathDB" id="FungiDB:BO82DRAFT_404482"/>
<keyword evidence="4" id="KW-0520">NAD</keyword>
<proteinExistence type="predicted"/>
<dbReference type="GO" id="GO:0005829">
    <property type="term" value="C:cytosol"/>
    <property type="evidence" value="ECO:0007669"/>
    <property type="project" value="TreeGrafter"/>
</dbReference>
<sequence length="130" mass="13939">MAAPATSTVSAFPPRSGVQIPMLQVSCVAWSLRFFCAYTRIQPSYFIFGFSVPKSHHEIALIGAAGQIGTPLSLLCKISDLFSEASLYDLVLVPGIATDLMHIDTRANVDGYLAEDSGLNKALTGAMLWS</sequence>
<name>A0A319DIA7_9EURO</name>
<dbReference type="AlphaFoldDB" id="A0A319DIA7"/>
<gene>
    <name evidence="6" type="ORF">BO82DRAFT_404482</name>
</gene>
<dbReference type="OrthoDB" id="4508455at2759"/>
<dbReference type="EMBL" id="KZ821721">
    <property type="protein sequence ID" value="PYH79242.1"/>
    <property type="molecule type" value="Genomic_DNA"/>
</dbReference>
<dbReference type="GO" id="GO:0006099">
    <property type="term" value="P:tricarboxylic acid cycle"/>
    <property type="evidence" value="ECO:0007669"/>
    <property type="project" value="UniProtKB-KW"/>
</dbReference>
<dbReference type="GO" id="GO:0030060">
    <property type="term" value="F:L-malate dehydrogenase (NAD+) activity"/>
    <property type="evidence" value="ECO:0007669"/>
    <property type="project" value="UniProtKB-EC"/>
</dbReference>
<dbReference type="InterPro" id="IPR001236">
    <property type="entry name" value="Lactate/malate_DH_N"/>
</dbReference>
<dbReference type="STRING" id="1448315.A0A319DIA7"/>
<evidence type="ECO:0000313" key="7">
    <source>
        <dbReference type="Proteomes" id="UP000248340"/>
    </source>
</evidence>
<organism evidence="6 7">
    <name type="scientific">Aspergillus uvarum CBS 121591</name>
    <dbReference type="NCBI Taxonomy" id="1448315"/>
    <lineage>
        <taxon>Eukaryota</taxon>
        <taxon>Fungi</taxon>
        <taxon>Dikarya</taxon>
        <taxon>Ascomycota</taxon>
        <taxon>Pezizomycotina</taxon>
        <taxon>Eurotiomycetes</taxon>
        <taxon>Eurotiomycetidae</taxon>
        <taxon>Eurotiales</taxon>
        <taxon>Aspergillaceae</taxon>
        <taxon>Aspergillus</taxon>
        <taxon>Aspergillus subgen. Circumdati</taxon>
    </lineage>
</organism>
<dbReference type="GeneID" id="37142179"/>
<dbReference type="PANTHER" id="PTHR11540">
    <property type="entry name" value="MALATE AND LACTATE DEHYDROGENASE"/>
    <property type="match status" value="1"/>
</dbReference>
<evidence type="ECO:0000256" key="4">
    <source>
        <dbReference type="ARBA" id="ARBA00023027"/>
    </source>
</evidence>
<feature type="domain" description="Lactate/malate dehydrogenase N-terminal" evidence="5">
    <location>
        <begin position="59"/>
        <end position="118"/>
    </location>
</feature>
<protein>
    <recommendedName>
        <fullName evidence="1">malate dehydrogenase</fullName>
        <ecNumber evidence="1">1.1.1.37</ecNumber>
    </recommendedName>
</protein>
<keyword evidence="3" id="KW-0560">Oxidoreductase</keyword>
<dbReference type="RefSeq" id="XP_025489442.1">
    <property type="nucleotide sequence ID" value="XM_025639437.1"/>
</dbReference>
<dbReference type="PANTHER" id="PTHR11540:SF16">
    <property type="entry name" value="MALATE DEHYDROGENASE, MITOCHONDRIAL"/>
    <property type="match status" value="1"/>
</dbReference>
<evidence type="ECO:0000256" key="1">
    <source>
        <dbReference type="ARBA" id="ARBA00012995"/>
    </source>
</evidence>
<evidence type="ECO:0000256" key="3">
    <source>
        <dbReference type="ARBA" id="ARBA00023002"/>
    </source>
</evidence>
<reference evidence="6 7" key="1">
    <citation type="submission" date="2016-12" db="EMBL/GenBank/DDBJ databases">
        <title>The genomes of Aspergillus section Nigri reveals drivers in fungal speciation.</title>
        <authorList>
            <consortium name="DOE Joint Genome Institute"/>
            <person name="Vesth T.C."/>
            <person name="Nybo J."/>
            <person name="Theobald S."/>
            <person name="Brandl J."/>
            <person name="Frisvad J.C."/>
            <person name="Nielsen K.F."/>
            <person name="Lyhne E.K."/>
            <person name="Kogle M.E."/>
            <person name="Kuo A."/>
            <person name="Riley R."/>
            <person name="Clum A."/>
            <person name="Nolan M."/>
            <person name="Lipzen A."/>
            <person name="Salamov A."/>
            <person name="Henrissat B."/>
            <person name="Wiebenga A."/>
            <person name="De Vries R.P."/>
            <person name="Grigoriev I.V."/>
            <person name="Mortensen U.H."/>
            <person name="Andersen M.R."/>
            <person name="Baker S.E."/>
        </authorList>
    </citation>
    <scope>NUCLEOTIDE SEQUENCE [LARGE SCALE GENOMIC DNA]</scope>
    <source>
        <strain evidence="6 7">CBS 121591</strain>
    </source>
</reference>
<evidence type="ECO:0000259" key="5">
    <source>
        <dbReference type="Pfam" id="PF00056"/>
    </source>
</evidence>
<dbReference type="Pfam" id="PF00056">
    <property type="entry name" value="Ldh_1_N"/>
    <property type="match status" value="1"/>
</dbReference>
<dbReference type="EC" id="1.1.1.37" evidence="1"/>
<evidence type="ECO:0000313" key="6">
    <source>
        <dbReference type="EMBL" id="PYH79242.1"/>
    </source>
</evidence>
<evidence type="ECO:0000256" key="2">
    <source>
        <dbReference type="ARBA" id="ARBA00022532"/>
    </source>
</evidence>
<keyword evidence="2" id="KW-0816">Tricarboxylic acid cycle</keyword>
<dbReference type="SUPFAM" id="SSF51735">
    <property type="entry name" value="NAD(P)-binding Rossmann-fold domains"/>
    <property type="match status" value="1"/>
</dbReference>
<accession>A0A319DIA7</accession>
<keyword evidence="7" id="KW-1185">Reference proteome</keyword>
<dbReference type="InterPro" id="IPR036291">
    <property type="entry name" value="NAD(P)-bd_dom_sf"/>
</dbReference>